<evidence type="ECO:0000256" key="10">
    <source>
        <dbReference type="ARBA" id="ARBA00030904"/>
    </source>
</evidence>
<keyword evidence="4" id="KW-0963">Cytoplasm</keyword>
<proteinExistence type="inferred from homology"/>
<name>A0A167U1V9_9AGAM</name>
<dbReference type="GO" id="GO:0006431">
    <property type="term" value="P:methionyl-tRNA aminoacylation"/>
    <property type="evidence" value="ECO:0007669"/>
    <property type="project" value="InterPro"/>
</dbReference>
<organism evidence="15 17">
    <name type="scientific">Athelia psychrophila</name>
    <dbReference type="NCBI Taxonomy" id="1759441"/>
    <lineage>
        <taxon>Eukaryota</taxon>
        <taxon>Fungi</taxon>
        <taxon>Dikarya</taxon>
        <taxon>Basidiomycota</taxon>
        <taxon>Agaricomycotina</taxon>
        <taxon>Agaricomycetes</taxon>
        <taxon>Agaricomycetidae</taxon>
        <taxon>Atheliales</taxon>
        <taxon>Atheliaceae</taxon>
        <taxon>Athelia</taxon>
    </lineage>
</organism>
<keyword evidence="6 12" id="KW-0547">Nucleotide-binding</keyword>
<dbReference type="EMBL" id="KV418051">
    <property type="protein sequence ID" value="KZP03515.1"/>
    <property type="molecule type" value="Genomic_DNA"/>
</dbReference>
<dbReference type="InterPro" id="IPR009080">
    <property type="entry name" value="tRNAsynth_Ia_anticodon-bd"/>
</dbReference>
<dbReference type="GO" id="GO:0005829">
    <property type="term" value="C:cytosol"/>
    <property type="evidence" value="ECO:0007669"/>
    <property type="project" value="TreeGrafter"/>
</dbReference>
<keyword evidence="9 12" id="KW-0030">Aminoacyl-tRNA synthetase</keyword>
<dbReference type="InterPro" id="IPR001412">
    <property type="entry name" value="aa-tRNA-synth_I_CS"/>
</dbReference>
<dbReference type="InterPro" id="IPR015413">
    <property type="entry name" value="Methionyl/Leucyl_tRNA_Synth"/>
</dbReference>
<evidence type="ECO:0000256" key="7">
    <source>
        <dbReference type="ARBA" id="ARBA00022840"/>
    </source>
</evidence>
<evidence type="ECO:0000256" key="9">
    <source>
        <dbReference type="ARBA" id="ARBA00023146"/>
    </source>
</evidence>
<dbReference type="CDD" id="cd00814">
    <property type="entry name" value="MetRS_core"/>
    <property type="match status" value="1"/>
</dbReference>
<dbReference type="InterPro" id="IPR014758">
    <property type="entry name" value="Met-tRNA_synth"/>
</dbReference>
<dbReference type="CDD" id="cd07957">
    <property type="entry name" value="Anticodon_Ia_Met"/>
    <property type="match status" value="1"/>
</dbReference>
<dbReference type="InterPro" id="IPR033911">
    <property type="entry name" value="MetRS_core"/>
</dbReference>
<evidence type="ECO:0000259" key="13">
    <source>
        <dbReference type="Pfam" id="PF09334"/>
    </source>
</evidence>
<dbReference type="GO" id="GO:0017102">
    <property type="term" value="C:methionyl glutamyl tRNA synthetase complex"/>
    <property type="evidence" value="ECO:0007669"/>
    <property type="project" value="UniProtKB-ARBA"/>
</dbReference>
<dbReference type="SUPFAM" id="SSF52374">
    <property type="entry name" value="Nucleotidylyl transferase"/>
    <property type="match status" value="1"/>
</dbReference>
<keyword evidence="7 12" id="KW-0067">ATP-binding</keyword>
<evidence type="ECO:0000256" key="1">
    <source>
        <dbReference type="ARBA" id="ARBA00004496"/>
    </source>
</evidence>
<comment type="catalytic activity">
    <reaction evidence="11">
        <text>tRNA(Met) + L-methionine + ATP = L-methionyl-tRNA(Met) + AMP + diphosphate</text>
        <dbReference type="Rhea" id="RHEA:13481"/>
        <dbReference type="Rhea" id="RHEA-COMP:9667"/>
        <dbReference type="Rhea" id="RHEA-COMP:9698"/>
        <dbReference type="ChEBI" id="CHEBI:30616"/>
        <dbReference type="ChEBI" id="CHEBI:33019"/>
        <dbReference type="ChEBI" id="CHEBI:57844"/>
        <dbReference type="ChEBI" id="CHEBI:78442"/>
        <dbReference type="ChEBI" id="CHEBI:78530"/>
        <dbReference type="ChEBI" id="CHEBI:456215"/>
        <dbReference type="EC" id="6.1.1.10"/>
    </reaction>
</comment>
<accession>A0A167U1V9</accession>
<keyword evidence="17" id="KW-1185">Reference proteome</keyword>
<dbReference type="Gene3D" id="3.40.50.620">
    <property type="entry name" value="HUPs"/>
    <property type="match status" value="1"/>
</dbReference>
<dbReference type="PROSITE" id="PS00178">
    <property type="entry name" value="AA_TRNA_LIGASE_I"/>
    <property type="match status" value="1"/>
</dbReference>
<evidence type="ECO:0000313" key="16">
    <source>
        <dbReference type="EMBL" id="KZP11044.1"/>
    </source>
</evidence>
<sequence length="705" mass="77734">MARKINPAEGILRTIPAPGDPAILPKDGEENILITSALPYCNNVPHLGNIIGSTLSADVFSRYNRTRNRRTLYVCGTDEYGTATETQALKEGVSPQELCDKYNVTHVETYKWFDIGFDYFGRTSTPLHTEICQEIYTNLGKNDLLSKQEKEQTFCEECNKFLADRFVEGTCPHCQFEDARGDQCDGCARTLDAIELLKPRCIINKAHKVVARTSSHMYLQLEKVQPRWEEWVKKSWKEGKWSPNAVINSHGEIVDARAKGGLRPTPVTRDLAWGVPVPIKDGEDQSMKGKVLYVWFDAPIGYASITANYTPEWKQWWFNQKNVRLYQFMGKDNVYFHTIYFPAMQLGDGRDWTTLHHISTTEYLNYEGGKFSKSKNRGVFGPAAKGTGIPASVWRYYLLSTRPETADAMFSWGDCIAANNNVLLNNFGNFVNRTLKFVSSQYASVIPESGDAPGPLSPNDPLDADFISDVNTLLKEYIEAMEAVKIRLGLQIIMLISNRGNLYLQSSGLNKALVTANPSRCAQVVSRTINLIYVLSTLIYPFMPATSESILEQLDAPARVVPAVLGTDILAGHTIGTPEHLFKKIEEKMADDFRAKFGGVEGGGSDVPPVDAAKEAPAPALSKRKAAAAAKKAAAVADADAGPKSPEAVVLEAQIAAQGLLVRSLKGQTPKTPEVDGQIATAVEGLKRLKDELAALSEPVCITEI</sequence>
<dbReference type="EMBL" id="KV417669">
    <property type="protein sequence ID" value="KZP11044.1"/>
    <property type="molecule type" value="Genomic_DNA"/>
</dbReference>
<dbReference type="GO" id="GO:0005524">
    <property type="term" value="F:ATP binding"/>
    <property type="evidence" value="ECO:0007669"/>
    <property type="project" value="UniProtKB-KW"/>
</dbReference>
<dbReference type="InterPro" id="IPR023458">
    <property type="entry name" value="Met-tRNA_ligase_1"/>
</dbReference>
<evidence type="ECO:0000256" key="4">
    <source>
        <dbReference type="ARBA" id="ARBA00022490"/>
    </source>
</evidence>
<dbReference type="STRING" id="436010.A0A167U1V9"/>
<dbReference type="PANTHER" id="PTHR45765">
    <property type="entry name" value="METHIONINE--TRNA LIGASE"/>
    <property type="match status" value="1"/>
</dbReference>
<dbReference type="InterPro" id="IPR041872">
    <property type="entry name" value="Anticodon_Met"/>
</dbReference>
<evidence type="ECO:0000256" key="6">
    <source>
        <dbReference type="ARBA" id="ARBA00022741"/>
    </source>
</evidence>
<evidence type="ECO:0000259" key="14">
    <source>
        <dbReference type="Pfam" id="PF19303"/>
    </source>
</evidence>
<dbReference type="GO" id="GO:0004825">
    <property type="term" value="F:methionine-tRNA ligase activity"/>
    <property type="evidence" value="ECO:0007669"/>
    <property type="project" value="UniProtKB-EC"/>
</dbReference>
<dbReference type="InterPro" id="IPR014729">
    <property type="entry name" value="Rossmann-like_a/b/a_fold"/>
</dbReference>
<evidence type="ECO:0000256" key="5">
    <source>
        <dbReference type="ARBA" id="ARBA00022598"/>
    </source>
</evidence>
<dbReference type="FunFam" id="1.10.730.10:FF:000037">
    <property type="entry name" value="Methionyl-tRNA synthetase"/>
    <property type="match status" value="1"/>
</dbReference>
<evidence type="ECO:0000313" key="15">
    <source>
        <dbReference type="EMBL" id="KZP03515.1"/>
    </source>
</evidence>
<dbReference type="SUPFAM" id="SSF57770">
    <property type="entry name" value="Methionyl-tRNA synthetase (MetRS), Zn-domain"/>
    <property type="match status" value="1"/>
</dbReference>
<dbReference type="InterPro" id="IPR029038">
    <property type="entry name" value="MetRS_Zn"/>
</dbReference>
<dbReference type="Proteomes" id="UP000076532">
    <property type="component" value="Unassembled WGS sequence"/>
</dbReference>
<comment type="similarity">
    <text evidence="2 12">Belongs to the class-I aminoacyl-tRNA synthetase family.</text>
</comment>
<dbReference type="Pfam" id="PF09334">
    <property type="entry name" value="tRNA-synt_1g"/>
    <property type="match status" value="1"/>
</dbReference>
<dbReference type="PANTHER" id="PTHR45765:SF1">
    <property type="entry name" value="METHIONINE--TRNA LIGASE, CYTOPLASMIC"/>
    <property type="match status" value="1"/>
</dbReference>
<dbReference type="AlphaFoldDB" id="A0A167U1V9"/>
<evidence type="ECO:0000256" key="11">
    <source>
        <dbReference type="ARBA" id="ARBA00047364"/>
    </source>
</evidence>
<dbReference type="EC" id="6.1.1.10" evidence="3"/>
<dbReference type="OrthoDB" id="5844513at2759"/>
<dbReference type="PRINTS" id="PR01041">
    <property type="entry name" value="TRNASYNTHMET"/>
</dbReference>
<reference evidence="15 17" key="1">
    <citation type="journal article" date="2016" name="Mol. Biol. Evol.">
        <title>Comparative Genomics of Early-Diverging Mushroom-Forming Fungi Provides Insights into the Origins of Lignocellulose Decay Capabilities.</title>
        <authorList>
            <person name="Nagy L.G."/>
            <person name="Riley R."/>
            <person name="Tritt A."/>
            <person name="Adam C."/>
            <person name="Daum C."/>
            <person name="Floudas D."/>
            <person name="Sun H."/>
            <person name="Yadav J.S."/>
            <person name="Pangilinan J."/>
            <person name="Larsson K.H."/>
            <person name="Matsuura K."/>
            <person name="Barry K."/>
            <person name="Labutti K."/>
            <person name="Kuo R."/>
            <person name="Ohm R.A."/>
            <person name="Bhattacharya S.S."/>
            <person name="Shirouzu T."/>
            <person name="Yoshinaga Y."/>
            <person name="Martin F.M."/>
            <person name="Grigoriev I.V."/>
            <person name="Hibbett D.S."/>
        </authorList>
    </citation>
    <scope>NUCLEOTIDE SEQUENCE [LARGE SCALE GENOMIC DNA]</scope>
    <source>
        <strain evidence="15 17">CBS 109695</strain>
    </source>
</reference>
<dbReference type="Gene3D" id="1.10.730.10">
    <property type="entry name" value="Isoleucyl-tRNA Synthetase, Domain 1"/>
    <property type="match status" value="1"/>
</dbReference>
<keyword evidence="5 12" id="KW-0436">Ligase</keyword>
<evidence type="ECO:0000256" key="2">
    <source>
        <dbReference type="ARBA" id="ARBA00005594"/>
    </source>
</evidence>
<dbReference type="GO" id="GO:0036464">
    <property type="term" value="C:cytoplasmic ribonucleoprotein granule"/>
    <property type="evidence" value="ECO:0007669"/>
    <property type="project" value="UniProtKB-ARBA"/>
</dbReference>
<dbReference type="SUPFAM" id="SSF47323">
    <property type="entry name" value="Anticodon-binding domain of a subclass of class I aminoacyl-tRNA synthetases"/>
    <property type="match status" value="1"/>
</dbReference>
<dbReference type="Gene3D" id="2.20.28.20">
    <property type="entry name" value="Methionyl-tRNA synthetase, Zn-domain"/>
    <property type="match status" value="1"/>
</dbReference>
<evidence type="ECO:0000256" key="8">
    <source>
        <dbReference type="ARBA" id="ARBA00022917"/>
    </source>
</evidence>
<evidence type="ECO:0000256" key="12">
    <source>
        <dbReference type="RuleBase" id="RU363039"/>
    </source>
</evidence>
<dbReference type="NCBIfam" id="TIGR00398">
    <property type="entry name" value="metG"/>
    <property type="match status" value="1"/>
</dbReference>
<evidence type="ECO:0000313" key="17">
    <source>
        <dbReference type="Proteomes" id="UP000076532"/>
    </source>
</evidence>
<dbReference type="Gene3D" id="1.10.287.10">
    <property type="entry name" value="S15/NS1, RNA-binding"/>
    <property type="match status" value="1"/>
</dbReference>
<evidence type="ECO:0000256" key="3">
    <source>
        <dbReference type="ARBA" id="ARBA00012838"/>
    </source>
</evidence>
<dbReference type="GO" id="GO:0017101">
    <property type="term" value="C:aminoacyl-tRNA synthetase multienzyme complex"/>
    <property type="evidence" value="ECO:0007669"/>
    <property type="project" value="TreeGrafter"/>
</dbReference>
<dbReference type="Pfam" id="PF19303">
    <property type="entry name" value="Anticodon_3"/>
    <property type="match status" value="1"/>
</dbReference>
<keyword evidence="8 12" id="KW-0648">Protein biosynthesis</keyword>
<dbReference type="FunFam" id="2.20.28.20:FF:000001">
    <property type="entry name" value="Methionine--tRNA ligase"/>
    <property type="match status" value="1"/>
</dbReference>
<comment type="subcellular location">
    <subcellularLocation>
        <location evidence="1">Cytoplasm</location>
    </subcellularLocation>
</comment>
<feature type="domain" description="Methionyl-tRNA synthetase anticodon-binding" evidence="14">
    <location>
        <begin position="462"/>
        <end position="601"/>
    </location>
</feature>
<gene>
    <name evidence="16" type="ORF">FIBSPDRAFT_1050988</name>
    <name evidence="15" type="ORF">FIBSPDRAFT_1055238</name>
</gene>
<protein>
    <recommendedName>
        <fullName evidence="3">methionine--tRNA ligase</fullName>
        <ecNumber evidence="3">6.1.1.10</ecNumber>
    </recommendedName>
    <alternativeName>
        <fullName evidence="10">Methionyl-tRNA synthetase</fullName>
    </alternativeName>
</protein>
<feature type="domain" description="Methionyl/Leucyl tRNA synthetase" evidence="13">
    <location>
        <begin position="32"/>
        <end position="435"/>
    </location>
</feature>